<dbReference type="Proteomes" id="UP000289794">
    <property type="component" value="Chromosome"/>
</dbReference>
<dbReference type="EMBL" id="CP035945">
    <property type="protein sequence ID" value="QBE97368.1"/>
    <property type="molecule type" value="Genomic_DNA"/>
</dbReference>
<proteinExistence type="inferred from homology"/>
<evidence type="ECO:0000256" key="6">
    <source>
        <dbReference type="ARBA" id="ARBA00023136"/>
    </source>
</evidence>
<sequence>MKKIEKQQIWGSLGLLTATILWGFSFVVIKDSTESIPVIYLLALRYLIASAGMTVFLFCRKVIMVGLDRFKYKEYPNCKRYTNYIPDNLNHILCYIKQGMVLGGLLFGSQFFQTLGCKYTTAGKNAFITTIYVILVPFIYWWTEKRRPDRKCIAAAFIAILGIGLLSIQGNLTVQTGDFLTVICGAGLALHIIFVDKYTRNSDPVVLTTLQFFFANLISWLCVLAGRIPFPLQVFEPNMAGKMLYLGIFSTMAGFLLQIVCQKRTNPNVTSVLLTTEAVFGMLFSVLLLHERFTVRMFAGCICLFAAVLISELKKQ</sequence>
<feature type="domain" description="EamA" evidence="8">
    <location>
        <begin position="10"/>
        <end position="167"/>
    </location>
</feature>
<dbReference type="AlphaFoldDB" id="A0A4V0Z7N0"/>
<keyword evidence="4 7" id="KW-0812">Transmembrane</keyword>
<evidence type="ECO:0000256" key="4">
    <source>
        <dbReference type="ARBA" id="ARBA00022692"/>
    </source>
</evidence>
<feature type="transmembrane region" description="Helical" evidence="7">
    <location>
        <begin position="9"/>
        <end position="29"/>
    </location>
</feature>
<dbReference type="InterPro" id="IPR000620">
    <property type="entry name" value="EamA_dom"/>
</dbReference>
<dbReference type="PANTHER" id="PTHR42920">
    <property type="entry name" value="OS03G0707200 PROTEIN-RELATED"/>
    <property type="match status" value="1"/>
</dbReference>
<gene>
    <name evidence="9" type="ORF">PMF13cell1_02924</name>
</gene>
<dbReference type="InterPro" id="IPR051258">
    <property type="entry name" value="Diverse_Substrate_Transporter"/>
</dbReference>
<protein>
    <recommendedName>
        <fullName evidence="8">EamA domain-containing protein</fullName>
    </recommendedName>
</protein>
<reference evidence="9 10" key="1">
    <citation type="submission" date="2019-01" db="EMBL/GenBank/DDBJ databases">
        <title>PMF-metabolizing Aryl O-demethylase.</title>
        <authorList>
            <person name="Kim M."/>
        </authorList>
    </citation>
    <scope>NUCLEOTIDE SEQUENCE [LARGE SCALE GENOMIC DNA]</scope>
    <source>
        <strain evidence="9 10">PMF1</strain>
    </source>
</reference>
<evidence type="ECO:0000256" key="1">
    <source>
        <dbReference type="ARBA" id="ARBA00004651"/>
    </source>
</evidence>
<keyword evidence="6 7" id="KW-0472">Membrane</keyword>
<dbReference type="GO" id="GO:0005886">
    <property type="term" value="C:plasma membrane"/>
    <property type="evidence" value="ECO:0007669"/>
    <property type="project" value="UniProtKB-SubCell"/>
</dbReference>
<accession>A0A4V0Z7N0</accession>
<feature type="transmembrane region" description="Helical" evidence="7">
    <location>
        <begin position="272"/>
        <end position="289"/>
    </location>
</feature>
<evidence type="ECO:0000256" key="7">
    <source>
        <dbReference type="SAM" id="Phobius"/>
    </source>
</evidence>
<evidence type="ECO:0000256" key="3">
    <source>
        <dbReference type="ARBA" id="ARBA00022475"/>
    </source>
</evidence>
<feature type="transmembrane region" description="Helical" evidence="7">
    <location>
        <begin position="242"/>
        <end position="260"/>
    </location>
</feature>
<feature type="transmembrane region" description="Helical" evidence="7">
    <location>
        <begin position="92"/>
        <end position="113"/>
    </location>
</feature>
<evidence type="ECO:0000259" key="8">
    <source>
        <dbReference type="Pfam" id="PF00892"/>
    </source>
</evidence>
<dbReference type="Pfam" id="PF00892">
    <property type="entry name" value="EamA"/>
    <property type="match status" value="2"/>
</dbReference>
<feature type="transmembrane region" description="Helical" evidence="7">
    <location>
        <begin position="125"/>
        <end position="142"/>
    </location>
</feature>
<feature type="transmembrane region" description="Helical" evidence="7">
    <location>
        <begin position="154"/>
        <end position="173"/>
    </location>
</feature>
<evidence type="ECO:0000256" key="2">
    <source>
        <dbReference type="ARBA" id="ARBA00007362"/>
    </source>
</evidence>
<feature type="transmembrane region" description="Helical" evidence="7">
    <location>
        <begin position="295"/>
        <end position="313"/>
    </location>
</feature>
<evidence type="ECO:0000313" key="10">
    <source>
        <dbReference type="Proteomes" id="UP000289794"/>
    </source>
</evidence>
<dbReference type="PANTHER" id="PTHR42920:SF5">
    <property type="entry name" value="EAMA DOMAIN-CONTAINING PROTEIN"/>
    <property type="match status" value="1"/>
</dbReference>
<keyword evidence="5 7" id="KW-1133">Transmembrane helix</keyword>
<organism evidence="9 10">
    <name type="scientific">Blautia producta</name>
    <dbReference type="NCBI Taxonomy" id="33035"/>
    <lineage>
        <taxon>Bacteria</taxon>
        <taxon>Bacillati</taxon>
        <taxon>Bacillota</taxon>
        <taxon>Clostridia</taxon>
        <taxon>Lachnospirales</taxon>
        <taxon>Lachnospiraceae</taxon>
        <taxon>Blautia</taxon>
    </lineage>
</organism>
<comment type="similarity">
    <text evidence="2">Belongs to the EamA transporter family.</text>
</comment>
<name>A0A4V0Z7N0_9FIRM</name>
<comment type="subcellular location">
    <subcellularLocation>
        <location evidence="1">Cell membrane</location>
        <topology evidence="1">Multi-pass membrane protein</topology>
    </subcellularLocation>
</comment>
<evidence type="ECO:0000313" key="9">
    <source>
        <dbReference type="EMBL" id="QBE97368.1"/>
    </source>
</evidence>
<dbReference type="SUPFAM" id="SSF103481">
    <property type="entry name" value="Multidrug resistance efflux transporter EmrE"/>
    <property type="match status" value="2"/>
</dbReference>
<feature type="transmembrane region" description="Helical" evidence="7">
    <location>
        <begin position="207"/>
        <end position="230"/>
    </location>
</feature>
<dbReference type="InterPro" id="IPR037185">
    <property type="entry name" value="EmrE-like"/>
</dbReference>
<keyword evidence="3" id="KW-1003">Cell membrane</keyword>
<evidence type="ECO:0000256" key="5">
    <source>
        <dbReference type="ARBA" id="ARBA00022989"/>
    </source>
</evidence>
<dbReference type="KEGG" id="bpro:PMF13cell1_02924"/>
<feature type="transmembrane region" description="Helical" evidence="7">
    <location>
        <begin position="35"/>
        <end position="59"/>
    </location>
</feature>
<feature type="transmembrane region" description="Helical" evidence="7">
    <location>
        <begin position="179"/>
        <end position="195"/>
    </location>
</feature>
<feature type="domain" description="EamA" evidence="8">
    <location>
        <begin position="176"/>
        <end position="310"/>
    </location>
</feature>
<dbReference type="RefSeq" id="WP_130181188.1">
    <property type="nucleotide sequence ID" value="NZ_CP035945.1"/>
</dbReference>